<feature type="chain" id="PRO_5013080538" evidence="2">
    <location>
        <begin position="22"/>
        <end position="633"/>
    </location>
</feature>
<keyword evidence="5" id="KW-1185">Reference proteome</keyword>
<feature type="signal peptide" evidence="2">
    <location>
        <begin position="1"/>
        <end position="21"/>
    </location>
</feature>
<evidence type="ECO:0000259" key="3">
    <source>
        <dbReference type="Pfam" id="PF03968"/>
    </source>
</evidence>
<reference evidence="5" key="1">
    <citation type="submission" date="2017-09" db="EMBL/GenBank/DDBJ databases">
        <authorList>
            <person name="Varghese N."/>
            <person name="Submissions S."/>
        </authorList>
    </citation>
    <scope>NUCLEOTIDE SEQUENCE [LARGE SCALE GENOMIC DNA]</scope>
    <source>
        <strain evidence="5">MSL47</strain>
    </source>
</reference>
<name>A0A285GLX6_9FIRM</name>
<evidence type="ECO:0000313" key="5">
    <source>
        <dbReference type="Proteomes" id="UP000219573"/>
    </source>
</evidence>
<evidence type="ECO:0000313" key="4">
    <source>
        <dbReference type="EMBL" id="SNY24438.1"/>
    </source>
</evidence>
<organism evidence="4 5">
    <name type="scientific">Orenia metallireducens</name>
    <dbReference type="NCBI Taxonomy" id="1413210"/>
    <lineage>
        <taxon>Bacteria</taxon>
        <taxon>Bacillati</taxon>
        <taxon>Bacillota</taxon>
        <taxon>Clostridia</taxon>
        <taxon>Halanaerobiales</taxon>
        <taxon>Halobacteroidaceae</taxon>
        <taxon>Orenia</taxon>
    </lineage>
</organism>
<dbReference type="Pfam" id="PF03968">
    <property type="entry name" value="LptD_N"/>
    <property type="match status" value="1"/>
</dbReference>
<keyword evidence="1" id="KW-0998">Cell outer membrane</keyword>
<gene>
    <name evidence="4" type="ORF">SAMN06265827_108113</name>
</gene>
<accession>A0A285GLX6</accession>
<dbReference type="InterPro" id="IPR005653">
    <property type="entry name" value="OstA-like_N"/>
</dbReference>
<protein>
    <submittedName>
        <fullName evidence="4">LPS-assembly protein</fullName>
    </submittedName>
</protein>
<keyword evidence="1" id="KW-0472">Membrane</keyword>
<dbReference type="GO" id="GO:0009279">
    <property type="term" value="C:cell outer membrane"/>
    <property type="evidence" value="ECO:0007669"/>
    <property type="project" value="TreeGrafter"/>
</dbReference>
<dbReference type="InterPro" id="IPR050218">
    <property type="entry name" value="LptD"/>
</dbReference>
<sequence length="633" mass="72961">MKKVLSYVLLILVLCAPVVQANEQVPITVDAEGFVILDEESQMIQAEDNVVIQMGEDYIKADKVEVDLTAKTIKASGNILLVQEGREVSGDALEYDYISEEGKFYNAKAAEENIKFKGKVINILKDEMVMEDTDLIPGYHDYDDYHYKLTAEKIDVYPDGKVVAKGVYLWIKGKKILPLPTFTTTLSSDPTEQRKYAIPEPKLGYNRDNGAYLEVNYDHYVDEKLEGFVHFKATSKKGNQLDLDYDYAPSENFQFKPDLSYDQEIGLDGSVNLINKIGGVTSNLSYNAYIEDDEDDPDYKDKEWLARWDLTTDIFGVKSGLHLRRDEDDPETGKEITFDKSWSDYYWQLRAGADNEYDYKPQFSLGIKNKDLGNGTLLSTDLRIANIYERDTDVETSRRGFDLRLRDSQVKVTDSTNLYWNGGLSASKYGTGDDFQTYDFNLGIDQKLAFLDFNLDYQYYNEFGQTPFEFDLLTDEDEKIGERNYITASVGSDLEISDDLDLEWNAQVRKSNYEGGDDYNYYQFNTKTSYQINEYNSIALGYNYVGTVGETPIEDEEVERDDLYNEVSVSYNFQTNQLEFPYWDVEIEAGYDFIEDELSTLKYSLTREFDCFNTGIEYDQLEKDIRLNLELKF</sequence>
<dbReference type="Gene3D" id="2.60.450.10">
    <property type="entry name" value="Lipopolysaccharide (LPS) transport protein A like domain"/>
    <property type="match status" value="1"/>
</dbReference>
<dbReference type="GO" id="GO:1990351">
    <property type="term" value="C:transporter complex"/>
    <property type="evidence" value="ECO:0007669"/>
    <property type="project" value="TreeGrafter"/>
</dbReference>
<dbReference type="AlphaFoldDB" id="A0A285GLX6"/>
<feature type="domain" description="Organic solvent tolerance-like N-terminal" evidence="3">
    <location>
        <begin position="37"/>
        <end position="126"/>
    </location>
</feature>
<dbReference type="PANTHER" id="PTHR30189">
    <property type="entry name" value="LPS-ASSEMBLY PROTEIN"/>
    <property type="match status" value="1"/>
</dbReference>
<proteinExistence type="predicted"/>
<dbReference type="Proteomes" id="UP000219573">
    <property type="component" value="Unassembled WGS sequence"/>
</dbReference>
<evidence type="ECO:0000256" key="2">
    <source>
        <dbReference type="SAM" id="SignalP"/>
    </source>
</evidence>
<dbReference type="EMBL" id="OBDZ01000008">
    <property type="protein sequence ID" value="SNY24438.1"/>
    <property type="molecule type" value="Genomic_DNA"/>
</dbReference>
<dbReference type="RefSeq" id="WP_097017439.1">
    <property type="nucleotide sequence ID" value="NZ_OBDZ01000008.1"/>
</dbReference>
<keyword evidence="2" id="KW-0732">Signal</keyword>
<dbReference type="PANTHER" id="PTHR30189:SF1">
    <property type="entry name" value="LPS-ASSEMBLY PROTEIN LPTD"/>
    <property type="match status" value="1"/>
</dbReference>
<evidence type="ECO:0000256" key="1">
    <source>
        <dbReference type="ARBA" id="ARBA00023237"/>
    </source>
</evidence>